<keyword evidence="3" id="KW-1185">Reference proteome</keyword>
<reference evidence="2 3" key="1">
    <citation type="submission" date="2016-03" db="EMBL/GenBank/DDBJ databases">
        <title>Cyphomyrmex costatus WGS genome.</title>
        <authorList>
            <person name="Nygaard S."/>
            <person name="Hu H."/>
            <person name="Boomsma J."/>
            <person name="Zhang G."/>
        </authorList>
    </citation>
    <scope>NUCLEOTIDE SEQUENCE [LARGE SCALE GENOMIC DNA]</scope>
    <source>
        <strain evidence="2">MS0001</strain>
        <tissue evidence="2">Whole body</tissue>
    </source>
</reference>
<name>A0A195D7F9_9HYME</name>
<feature type="region of interest" description="Disordered" evidence="1">
    <location>
        <begin position="53"/>
        <end position="73"/>
    </location>
</feature>
<evidence type="ECO:0000313" key="2">
    <source>
        <dbReference type="EMBL" id="KYN08792.1"/>
    </source>
</evidence>
<proteinExistence type="predicted"/>
<evidence type="ECO:0000256" key="1">
    <source>
        <dbReference type="SAM" id="MobiDB-lite"/>
    </source>
</evidence>
<dbReference type="AlphaFoldDB" id="A0A195D7F9"/>
<evidence type="ECO:0000313" key="3">
    <source>
        <dbReference type="Proteomes" id="UP000078542"/>
    </source>
</evidence>
<feature type="compositionally biased region" description="Low complexity" evidence="1">
    <location>
        <begin position="61"/>
        <end position="72"/>
    </location>
</feature>
<gene>
    <name evidence="2" type="ORF">ALC62_00248</name>
</gene>
<protein>
    <submittedName>
        <fullName evidence="2">Uncharacterized protein</fullName>
    </submittedName>
</protein>
<dbReference type="EMBL" id="KQ976749">
    <property type="protein sequence ID" value="KYN08792.1"/>
    <property type="molecule type" value="Genomic_DNA"/>
</dbReference>
<dbReference type="Proteomes" id="UP000078542">
    <property type="component" value="Unassembled WGS sequence"/>
</dbReference>
<accession>A0A195D7F9</accession>
<organism evidence="2 3">
    <name type="scientific">Cyphomyrmex costatus</name>
    <dbReference type="NCBI Taxonomy" id="456900"/>
    <lineage>
        <taxon>Eukaryota</taxon>
        <taxon>Metazoa</taxon>
        <taxon>Ecdysozoa</taxon>
        <taxon>Arthropoda</taxon>
        <taxon>Hexapoda</taxon>
        <taxon>Insecta</taxon>
        <taxon>Pterygota</taxon>
        <taxon>Neoptera</taxon>
        <taxon>Endopterygota</taxon>
        <taxon>Hymenoptera</taxon>
        <taxon>Apocrita</taxon>
        <taxon>Aculeata</taxon>
        <taxon>Formicoidea</taxon>
        <taxon>Formicidae</taxon>
        <taxon>Myrmicinae</taxon>
        <taxon>Cyphomyrmex</taxon>
    </lineage>
</organism>
<sequence>MSENEMSAFKSPRYLPLNASRLELGRQVESFLVGAAPPPLRAKAHSSISSVATPLSSCVPTSSTTTTTTTTTEVYTHEKRVKGKYIEDPFQTDTVFVDLATRRAAGCSRTQAGRVNAGSKVLVRTEFPTLDAGYEA</sequence>